<dbReference type="InterPro" id="IPR006195">
    <property type="entry name" value="aa-tRNA-synth_II"/>
</dbReference>
<feature type="domain" description="Aminoacyl-transfer RNA synthetases class-II family profile" evidence="10">
    <location>
        <begin position="710"/>
        <end position="1010"/>
    </location>
</feature>
<dbReference type="PANTHER" id="PTHR42918:SF15">
    <property type="entry name" value="LYSINE--TRNA LIGASE, CHLOROPLASTIC_MITOCHONDRIAL"/>
    <property type="match status" value="1"/>
</dbReference>
<dbReference type="GO" id="GO:0005829">
    <property type="term" value="C:cytosol"/>
    <property type="evidence" value="ECO:0007669"/>
    <property type="project" value="TreeGrafter"/>
</dbReference>
<dbReference type="EMBL" id="BLPG01000001">
    <property type="protein sequence ID" value="GFJ89469.1"/>
    <property type="molecule type" value="Genomic_DNA"/>
</dbReference>
<evidence type="ECO:0000256" key="6">
    <source>
        <dbReference type="ARBA" id="ARBA00022989"/>
    </source>
</evidence>
<dbReference type="AlphaFoldDB" id="A0A6V8L499"/>
<dbReference type="GO" id="GO:0004824">
    <property type="term" value="F:lysine-tRNA ligase activity"/>
    <property type="evidence" value="ECO:0007669"/>
    <property type="project" value="InterPro"/>
</dbReference>
<organism evidence="11 12">
    <name type="scientific">Phytohabitans rumicis</name>
    <dbReference type="NCBI Taxonomy" id="1076125"/>
    <lineage>
        <taxon>Bacteria</taxon>
        <taxon>Bacillati</taxon>
        <taxon>Actinomycetota</taxon>
        <taxon>Actinomycetes</taxon>
        <taxon>Micromonosporales</taxon>
        <taxon>Micromonosporaceae</taxon>
    </lineage>
</organism>
<dbReference type="InterPro" id="IPR018149">
    <property type="entry name" value="Lys-tRNA-synth_II_C"/>
</dbReference>
<dbReference type="PROSITE" id="PS50862">
    <property type="entry name" value="AA_TRNA_LIGASE_II"/>
    <property type="match status" value="1"/>
</dbReference>
<protein>
    <submittedName>
        <fullName evidence="11">Lysine--tRNA ligase</fullName>
    </submittedName>
</protein>
<feature type="transmembrane region" description="Helical" evidence="9">
    <location>
        <begin position="123"/>
        <end position="142"/>
    </location>
</feature>
<dbReference type="GO" id="GO:0016020">
    <property type="term" value="C:membrane"/>
    <property type="evidence" value="ECO:0007669"/>
    <property type="project" value="UniProtKB-SubCell"/>
</dbReference>
<keyword evidence="7" id="KW-0030">Aminoacyl-tRNA synthetase</keyword>
<feature type="transmembrane region" description="Helical" evidence="9">
    <location>
        <begin position="154"/>
        <end position="177"/>
    </location>
</feature>
<dbReference type="InterPro" id="IPR045864">
    <property type="entry name" value="aa-tRNA-synth_II/BPL/LPL"/>
</dbReference>
<evidence type="ECO:0000259" key="10">
    <source>
        <dbReference type="PROSITE" id="PS50862"/>
    </source>
</evidence>
<keyword evidence="2 11" id="KW-0436">Ligase</keyword>
<dbReference type="SUPFAM" id="SSF55729">
    <property type="entry name" value="Acyl-CoA N-acyltransferases (Nat)"/>
    <property type="match status" value="1"/>
</dbReference>
<evidence type="ECO:0000256" key="3">
    <source>
        <dbReference type="ARBA" id="ARBA00022692"/>
    </source>
</evidence>
<dbReference type="InterPro" id="IPR004365">
    <property type="entry name" value="NA-bd_OB_tRNA"/>
</dbReference>
<dbReference type="PRINTS" id="PR00982">
    <property type="entry name" value="TRNASYNTHLYS"/>
</dbReference>
<dbReference type="RefSeq" id="WP_246277893.1">
    <property type="nucleotide sequence ID" value="NZ_BAABJB010000002.1"/>
</dbReference>
<proteinExistence type="predicted"/>
<evidence type="ECO:0000256" key="2">
    <source>
        <dbReference type="ARBA" id="ARBA00022598"/>
    </source>
</evidence>
<gene>
    <name evidence="11" type="primary">lysS_1</name>
    <name evidence="11" type="ORF">Prum_031110</name>
</gene>
<dbReference type="InterPro" id="IPR044136">
    <property type="entry name" value="Lys-tRNA-ligase_II_N"/>
</dbReference>
<dbReference type="InterPro" id="IPR031553">
    <property type="entry name" value="tRNA-synt_2_TM"/>
</dbReference>
<dbReference type="SUPFAM" id="SSF50249">
    <property type="entry name" value="Nucleic acid-binding proteins"/>
    <property type="match status" value="1"/>
</dbReference>
<dbReference type="Gene3D" id="3.30.930.10">
    <property type="entry name" value="Bira Bifunctional Protein, Domain 2"/>
    <property type="match status" value="1"/>
</dbReference>
<comment type="subcellular location">
    <subcellularLocation>
        <location evidence="1">Membrane</location>
        <topology evidence="1">Multi-pass membrane protein</topology>
    </subcellularLocation>
</comment>
<dbReference type="Pfam" id="PF01336">
    <property type="entry name" value="tRNA_anti-codon"/>
    <property type="match status" value="1"/>
</dbReference>
<evidence type="ECO:0000313" key="12">
    <source>
        <dbReference type="Proteomes" id="UP000482960"/>
    </source>
</evidence>
<evidence type="ECO:0000256" key="5">
    <source>
        <dbReference type="ARBA" id="ARBA00022840"/>
    </source>
</evidence>
<dbReference type="Proteomes" id="UP000482960">
    <property type="component" value="Unassembled WGS sequence"/>
</dbReference>
<dbReference type="PANTHER" id="PTHR42918">
    <property type="entry name" value="LYSYL-TRNA SYNTHETASE"/>
    <property type="match status" value="1"/>
</dbReference>
<evidence type="ECO:0000256" key="4">
    <source>
        <dbReference type="ARBA" id="ARBA00022741"/>
    </source>
</evidence>
<keyword evidence="9" id="KW-0472">Membrane</keyword>
<keyword evidence="6 9" id="KW-1133">Transmembrane helix</keyword>
<evidence type="ECO:0000256" key="9">
    <source>
        <dbReference type="SAM" id="Phobius"/>
    </source>
</evidence>
<dbReference type="GO" id="GO:0006430">
    <property type="term" value="P:lysyl-tRNA aminoacylation"/>
    <property type="evidence" value="ECO:0007669"/>
    <property type="project" value="InterPro"/>
</dbReference>
<dbReference type="SUPFAM" id="SSF55681">
    <property type="entry name" value="Class II aaRS and biotin synthetases"/>
    <property type="match status" value="1"/>
</dbReference>
<feature type="transmembrane region" description="Helical" evidence="9">
    <location>
        <begin position="31"/>
        <end position="52"/>
    </location>
</feature>
<comment type="caution">
    <text evidence="11">The sequence shown here is derived from an EMBL/GenBank/DDBJ whole genome shotgun (WGS) entry which is preliminary data.</text>
</comment>
<dbReference type="GO" id="GO:0000049">
    <property type="term" value="F:tRNA binding"/>
    <property type="evidence" value="ECO:0007669"/>
    <property type="project" value="TreeGrafter"/>
</dbReference>
<feature type="transmembrane region" description="Helical" evidence="9">
    <location>
        <begin position="64"/>
        <end position="83"/>
    </location>
</feature>
<feature type="transmembrane region" description="Helical" evidence="9">
    <location>
        <begin position="90"/>
        <end position="111"/>
    </location>
</feature>
<reference evidence="11 12" key="1">
    <citation type="submission" date="2020-03" db="EMBL/GenBank/DDBJ databases">
        <title>Whole genome shotgun sequence of Phytohabitans rumicis NBRC 108638.</title>
        <authorList>
            <person name="Komaki H."/>
            <person name="Tamura T."/>
        </authorList>
    </citation>
    <scope>NUCLEOTIDE SEQUENCE [LARGE SCALE GENOMIC DNA]</scope>
    <source>
        <strain evidence="11 12">NBRC 108638</strain>
    </source>
</reference>
<keyword evidence="12" id="KW-1185">Reference proteome</keyword>
<dbReference type="InterPro" id="IPR016181">
    <property type="entry name" value="Acyl_CoA_acyltransferase"/>
</dbReference>
<dbReference type="Pfam" id="PF09924">
    <property type="entry name" value="LPG_synthase_C"/>
    <property type="match status" value="2"/>
</dbReference>
<sequence>MTATLGPPVLRSETIAPPPAPARRPGRVPKVLAAILWVVALVAALAAVAGVFTDEVRREAGAPLVPIPPNLGYAVCVAVLAAATVRRKRIAWWLLLGYFAVAVVVSTVLLGMPASRVDDEDKLVAAVHGGVAVLAVLVLTVVRRDFVARVRRGAQGPAVAVFVVLMGLFVGLGYALVTAYPGTLGGTAERLAYAAEKVFGGAVVTDLDRDGRAPGWVDLVLGLLGGVALLAALWTLRRSQRAAAVLPPDDEQRIRTLLTRYGDRDSLGYLATRRDRVAAFSPTGRAAVSYRVVHGIGLATGDPIGDPTAWGPAVEAWLEQARAYSWTPAVAGASEDGAVAYARAGLAATQAGDEAVLHSGEFTLDGRTMRPVRQAVNRLERAGYTARVRRHADVPDEEMRAASLHNGDGRCVLAEAYDGDGERAALLSLAPWGPHGLYLDVVRRAPGADDGVVDFLVAALMREAPRLGVDRVSLGVADDTNAIYRASARYQPQWIPRYVCAADRRDLPRVWRAAAMPAPAAPAFGPAALDEEGPAPEPADQSPARMAKRDRLRNSGVDPYPAGFHRTDNTVAVAIRHEGLGPDARTGDMVAVAGRIVQLRDHGGVCFATIRDWTGDLQVLVDDDIDAWRSTVDVGDHVGVRGEVVTSRRGELSVRAESWQLTAKCLRPLPDRRRGPAAPDIRPRDRYLDLVTSPEARDLLRGRSAAVHSLRESLLDRGYLEVETPVLHRFPGTGARPLTTRLGAYDLRLYLRVTPGPYLKRLVVAGVERVFELGRAFRNEGVDVRHNPEFTLLEAYQAYADHRTMRGLAQALVQRAALAAYGSTVAYQPGANGTLIEHDLSMQWPAVPFYHALSDGVGEYLSADTELHTLRRMCDANGVLHDPRWGRGALLAEMYGRLVEARTTTPTFYTDFPIELAPVARAHRTDPRLAEHWDLVAFGTGIGTGRSEVTDPVEQRRRFAGAAGDPEGAEPDVDFVRALEYAMPPTGGLALGADRVVALLTGRPIRETMPFPLVRGARTRQY</sequence>
<evidence type="ECO:0000313" key="11">
    <source>
        <dbReference type="EMBL" id="GFJ89469.1"/>
    </source>
</evidence>
<keyword evidence="4" id="KW-0547">Nucleotide-binding</keyword>
<reference evidence="11 12" key="2">
    <citation type="submission" date="2020-03" db="EMBL/GenBank/DDBJ databases">
        <authorList>
            <person name="Ichikawa N."/>
            <person name="Kimura A."/>
            <person name="Kitahashi Y."/>
            <person name="Uohara A."/>
        </authorList>
    </citation>
    <scope>NUCLEOTIDE SEQUENCE [LARGE SCALE GENOMIC DNA]</scope>
    <source>
        <strain evidence="11 12">NBRC 108638</strain>
    </source>
</reference>
<evidence type="ECO:0000256" key="1">
    <source>
        <dbReference type="ARBA" id="ARBA00004141"/>
    </source>
</evidence>
<evidence type="ECO:0000256" key="7">
    <source>
        <dbReference type="ARBA" id="ARBA00023146"/>
    </source>
</evidence>
<dbReference type="Pfam" id="PF16995">
    <property type="entry name" value="tRNA-synt_2_TM"/>
    <property type="match status" value="1"/>
</dbReference>
<dbReference type="InterPro" id="IPR004364">
    <property type="entry name" value="Aa-tRNA-synt_II"/>
</dbReference>
<evidence type="ECO:0000256" key="8">
    <source>
        <dbReference type="SAM" id="MobiDB-lite"/>
    </source>
</evidence>
<feature type="region of interest" description="Disordered" evidence="8">
    <location>
        <begin position="523"/>
        <end position="563"/>
    </location>
</feature>
<dbReference type="CDD" id="cd04322">
    <property type="entry name" value="LysRS_N"/>
    <property type="match status" value="1"/>
</dbReference>
<keyword evidence="5" id="KW-0067">ATP-binding</keyword>
<feature type="region of interest" description="Disordered" evidence="8">
    <location>
        <begin position="1"/>
        <end position="24"/>
    </location>
</feature>
<accession>A0A6V8L499</accession>
<dbReference type="Gene3D" id="2.40.50.140">
    <property type="entry name" value="Nucleic acid-binding proteins"/>
    <property type="match status" value="1"/>
</dbReference>
<dbReference type="InterPro" id="IPR024320">
    <property type="entry name" value="LPG_synthase_C"/>
</dbReference>
<dbReference type="InterPro" id="IPR012340">
    <property type="entry name" value="NA-bd_OB-fold"/>
</dbReference>
<name>A0A6V8L499_9ACTN</name>
<keyword evidence="3 9" id="KW-0812">Transmembrane</keyword>
<dbReference type="Pfam" id="PF00152">
    <property type="entry name" value="tRNA-synt_2"/>
    <property type="match status" value="1"/>
</dbReference>
<dbReference type="GO" id="GO:0005524">
    <property type="term" value="F:ATP binding"/>
    <property type="evidence" value="ECO:0007669"/>
    <property type="project" value="UniProtKB-KW"/>
</dbReference>